<evidence type="ECO:0000256" key="1">
    <source>
        <dbReference type="ARBA" id="ARBA00023235"/>
    </source>
</evidence>
<dbReference type="PROSITE" id="PS51168">
    <property type="entry name" value="CHORISMATE_MUT_2"/>
    <property type="match status" value="1"/>
</dbReference>
<keyword evidence="1" id="KW-0413">Isomerase</keyword>
<dbReference type="SMART" id="SM00830">
    <property type="entry name" value="CM_2"/>
    <property type="match status" value="1"/>
</dbReference>
<evidence type="ECO:0000313" key="4">
    <source>
        <dbReference type="Proteomes" id="UP000034235"/>
    </source>
</evidence>
<dbReference type="InterPro" id="IPR051331">
    <property type="entry name" value="Chorismate_mutase-related"/>
</dbReference>
<sequence>MDLTKLRKEIDQVDARLLELISKRVSVVKKIGEYKKQVGKPIRDPQREQERIDTLAKQGQKLGLGRKSIEKIWRTFFEVSYTIEESKGAKNE</sequence>
<dbReference type="InterPro" id="IPR002701">
    <property type="entry name" value="CM_II_prokaryot"/>
</dbReference>
<dbReference type="GO" id="GO:0046417">
    <property type="term" value="P:chorismate metabolic process"/>
    <property type="evidence" value="ECO:0007669"/>
    <property type="project" value="InterPro"/>
</dbReference>
<comment type="caution">
    <text evidence="3">The sequence shown here is derived from an EMBL/GenBank/DDBJ whole genome shotgun (WGS) entry which is preliminary data.</text>
</comment>
<gene>
    <name evidence="3" type="ORF">US86_C0001G0294</name>
</gene>
<dbReference type="PANTHER" id="PTHR38041">
    <property type="entry name" value="CHORISMATE MUTASE"/>
    <property type="match status" value="1"/>
</dbReference>
<dbReference type="EMBL" id="LBUP01000001">
    <property type="protein sequence ID" value="KKQ67367.1"/>
    <property type="molecule type" value="Genomic_DNA"/>
</dbReference>
<dbReference type="AlphaFoldDB" id="A0A0G0JKH4"/>
<evidence type="ECO:0000259" key="2">
    <source>
        <dbReference type="PROSITE" id="PS51168"/>
    </source>
</evidence>
<protein>
    <submittedName>
        <fullName evidence="3">T-protein</fullName>
    </submittedName>
</protein>
<feature type="domain" description="Chorismate mutase" evidence="2">
    <location>
        <begin position="1"/>
        <end position="88"/>
    </location>
</feature>
<accession>A0A0G0JKH4</accession>
<dbReference type="SUPFAM" id="SSF48600">
    <property type="entry name" value="Chorismate mutase II"/>
    <property type="match status" value="1"/>
</dbReference>
<dbReference type="GO" id="GO:0004106">
    <property type="term" value="F:chorismate mutase activity"/>
    <property type="evidence" value="ECO:0007669"/>
    <property type="project" value="InterPro"/>
</dbReference>
<dbReference type="Pfam" id="PF01817">
    <property type="entry name" value="CM_2"/>
    <property type="match status" value="1"/>
</dbReference>
<dbReference type="GO" id="GO:0009697">
    <property type="term" value="P:salicylic acid biosynthetic process"/>
    <property type="evidence" value="ECO:0007669"/>
    <property type="project" value="TreeGrafter"/>
</dbReference>
<evidence type="ECO:0000313" key="3">
    <source>
        <dbReference type="EMBL" id="KKQ67367.1"/>
    </source>
</evidence>
<dbReference type="Gene3D" id="1.20.59.10">
    <property type="entry name" value="Chorismate mutase"/>
    <property type="match status" value="1"/>
</dbReference>
<proteinExistence type="predicted"/>
<dbReference type="PANTHER" id="PTHR38041:SF1">
    <property type="entry name" value="CHORISMATE MUTASE"/>
    <property type="match status" value="1"/>
</dbReference>
<name>A0A0G0JKH4_9BACT</name>
<dbReference type="InterPro" id="IPR036263">
    <property type="entry name" value="Chorismate_II_sf"/>
</dbReference>
<reference evidence="3 4" key="1">
    <citation type="journal article" date="2015" name="Nature">
        <title>rRNA introns, odd ribosomes, and small enigmatic genomes across a large radiation of phyla.</title>
        <authorList>
            <person name="Brown C.T."/>
            <person name="Hug L.A."/>
            <person name="Thomas B.C."/>
            <person name="Sharon I."/>
            <person name="Castelle C.J."/>
            <person name="Singh A."/>
            <person name="Wilkins M.J."/>
            <person name="Williams K.H."/>
            <person name="Banfield J.F."/>
        </authorList>
    </citation>
    <scope>NUCLEOTIDE SEQUENCE [LARGE SCALE GENOMIC DNA]</scope>
</reference>
<dbReference type="InterPro" id="IPR036979">
    <property type="entry name" value="CM_dom_sf"/>
</dbReference>
<organism evidence="3 4">
    <name type="scientific">Candidatus Daviesbacteria bacterium GW2011_GWA2_38_24</name>
    <dbReference type="NCBI Taxonomy" id="1618422"/>
    <lineage>
        <taxon>Bacteria</taxon>
        <taxon>Candidatus Daviesiibacteriota</taxon>
    </lineage>
</organism>
<dbReference type="Proteomes" id="UP000034235">
    <property type="component" value="Unassembled WGS sequence"/>
</dbReference>